<sequence>MRLIDDEALYSLRIMTNSSDIDTSLAYEWKGTDCFFLERKKIISLLERRYYYDDSTKVSLGGYEFCIICARSDGECGFHQHDTCEDCDEYYGSCTCRGFGWDFCVNCGKLVNCNCCRLGCTYRGDSHDDRSLDHLPCCYNADEYGITGHGGTIWKGSMRCRARMAKKGITAKSLAERINRMGSSPNIRI</sequence>
<gene>
    <name evidence="1" type="ORF">ACHAW5_007909</name>
</gene>
<reference evidence="1 2" key="1">
    <citation type="submission" date="2024-10" db="EMBL/GenBank/DDBJ databases">
        <title>Updated reference genomes for cyclostephanoid diatoms.</title>
        <authorList>
            <person name="Roberts W.R."/>
            <person name="Alverson A.J."/>
        </authorList>
    </citation>
    <scope>NUCLEOTIDE SEQUENCE [LARGE SCALE GENOMIC DNA]</scope>
    <source>
        <strain evidence="1 2">AJA276-08</strain>
    </source>
</reference>
<organism evidence="1 2">
    <name type="scientific">Stephanodiscus triporus</name>
    <dbReference type="NCBI Taxonomy" id="2934178"/>
    <lineage>
        <taxon>Eukaryota</taxon>
        <taxon>Sar</taxon>
        <taxon>Stramenopiles</taxon>
        <taxon>Ochrophyta</taxon>
        <taxon>Bacillariophyta</taxon>
        <taxon>Coscinodiscophyceae</taxon>
        <taxon>Thalassiosirophycidae</taxon>
        <taxon>Stephanodiscales</taxon>
        <taxon>Stephanodiscaceae</taxon>
        <taxon>Stephanodiscus</taxon>
    </lineage>
</organism>
<evidence type="ECO:0000313" key="2">
    <source>
        <dbReference type="Proteomes" id="UP001530315"/>
    </source>
</evidence>
<protein>
    <submittedName>
        <fullName evidence="1">Uncharacterized protein</fullName>
    </submittedName>
</protein>
<name>A0ABD3PP84_9STRA</name>
<comment type="caution">
    <text evidence="1">The sequence shown here is derived from an EMBL/GenBank/DDBJ whole genome shotgun (WGS) entry which is preliminary data.</text>
</comment>
<evidence type="ECO:0000313" key="1">
    <source>
        <dbReference type="EMBL" id="KAL3789558.1"/>
    </source>
</evidence>
<proteinExistence type="predicted"/>
<keyword evidence="2" id="KW-1185">Reference proteome</keyword>
<dbReference type="Proteomes" id="UP001530315">
    <property type="component" value="Unassembled WGS sequence"/>
</dbReference>
<accession>A0ABD3PP84</accession>
<dbReference type="AlphaFoldDB" id="A0ABD3PP84"/>
<dbReference type="EMBL" id="JALLAZ020000677">
    <property type="protein sequence ID" value="KAL3789558.1"/>
    <property type="molecule type" value="Genomic_DNA"/>
</dbReference>